<dbReference type="InterPro" id="IPR036291">
    <property type="entry name" value="NAD(P)-bd_dom_sf"/>
</dbReference>
<reference evidence="2 3" key="1">
    <citation type="submission" date="2023-08" db="EMBL/GenBank/DDBJ databases">
        <title>Draft genome sequence of Thermococcus waiotapuensis WT1T, a thermophilic sulphur-dependent archaeon from order Thermococcales.</title>
        <authorList>
            <person name="Manners S.H."/>
            <person name="Carere C.R."/>
            <person name="Dhami M.K."/>
            <person name="Dobson R.C.J."/>
            <person name="Stott M.B."/>
        </authorList>
    </citation>
    <scope>NUCLEOTIDE SEQUENCE [LARGE SCALE GENOMIC DNA]</scope>
    <source>
        <strain evidence="2 3">WT1</strain>
    </source>
</reference>
<evidence type="ECO:0000313" key="3">
    <source>
        <dbReference type="Proteomes" id="UP001245683"/>
    </source>
</evidence>
<evidence type="ECO:0000313" key="2">
    <source>
        <dbReference type="EMBL" id="MDV3103902.1"/>
    </source>
</evidence>
<organism evidence="2 3">
    <name type="scientific">Thermococcus waiotapuensis</name>
    <dbReference type="NCBI Taxonomy" id="90909"/>
    <lineage>
        <taxon>Archaea</taxon>
        <taxon>Methanobacteriati</taxon>
        <taxon>Methanobacteriota</taxon>
        <taxon>Thermococci</taxon>
        <taxon>Thermococcales</taxon>
        <taxon>Thermococcaceae</taxon>
        <taxon>Thermococcus</taxon>
    </lineage>
</organism>
<dbReference type="InterPro" id="IPR051207">
    <property type="entry name" value="ComplexI_NDUFA9_subunit"/>
</dbReference>
<dbReference type="PANTHER" id="PTHR12126:SF11">
    <property type="entry name" value="NADH DEHYDROGENASE [UBIQUINONE] 1 ALPHA SUBCOMPLEX SUBUNIT 9, MITOCHONDRIAL"/>
    <property type="match status" value="1"/>
</dbReference>
<dbReference type="Gene3D" id="3.40.50.720">
    <property type="entry name" value="NAD(P)-binding Rossmann-like Domain"/>
    <property type="match status" value="1"/>
</dbReference>
<keyword evidence="3" id="KW-1185">Reference proteome</keyword>
<evidence type="ECO:0000259" key="1">
    <source>
        <dbReference type="Pfam" id="PF01370"/>
    </source>
</evidence>
<dbReference type="AlphaFoldDB" id="A0AAE4NVA1"/>
<dbReference type="SUPFAM" id="SSF51735">
    <property type="entry name" value="NAD(P)-binding Rossmann-fold domains"/>
    <property type="match status" value="1"/>
</dbReference>
<accession>A0AAE4NVA1</accession>
<protein>
    <submittedName>
        <fullName evidence="2">Sugar nucleotide-binding protein</fullName>
    </submittedName>
</protein>
<dbReference type="Proteomes" id="UP001245683">
    <property type="component" value="Unassembled WGS sequence"/>
</dbReference>
<dbReference type="InterPro" id="IPR001509">
    <property type="entry name" value="Epimerase_deHydtase"/>
</dbReference>
<comment type="caution">
    <text evidence="2">The sequence shown here is derived from an EMBL/GenBank/DDBJ whole genome shotgun (WGS) entry which is preliminary data.</text>
</comment>
<gene>
    <name evidence="2" type="ORF">RBI02_04990</name>
</gene>
<sequence length="266" mass="29406">MKVLLLGGSGFIGGYVLGELLQREHEVVVPTRRDLKYDIRTIKVSGLPEDYARLVEELDPDVVINLVGVLKGDYSVHYEIPRALSDAIKGTDIRLVHMSALGADENSPIEYFRSKALGEREVRKLGDYAIVRPSLVLGPGQRLFKEVLRWRVFPKLKTPVQPVDVRDLAKLLADLAEKNGRDELNVCGAKVIPLGQLVRLVVNKAGKRIFLIPLPESLLKAAGKLDNSLLMALTPNVCPEKGVVFGRPLEESIAFAAEGLRWATTR</sequence>
<dbReference type="RefSeq" id="WP_315341425.1">
    <property type="nucleotide sequence ID" value="NZ_JAVDZE010000002.1"/>
</dbReference>
<dbReference type="PANTHER" id="PTHR12126">
    <property type="entry name" value="NADH-UBIQUINONE OXIDOREDUCTASE 39 KDA SUBUNIT-RELATED"/>
    <property type="match status" value="1"/>
</dbReference>
<dbReference type="GO" id="GO:0044877">
    <property type="term" value="F:protein-containing complex binding"/>
    <property type="evidence" value="ECO:0007669"/>
    <property type="project" value="TreeGrafter"/>
</dbReference>
<dbReference type="EMBL" id="JAVDZE010000002">
    <property type="protein sequence ID" value="MDV3103902.1"/>
    <property type="molecule type" value="Genomic_DNA"/>
</dbReference>
<proteinExistence type="predicted"/>
<dbReference type="Pfam" id="PF01370">
    <property type="entry name" value="Epimerase"/>
    <property type="match status" value="1"/>
</dbReference>
<feature type="domain" description="NAD-dependent epimerase/dehydratase" evidence="1">
    <location>
        <begin position="3"/>
        <end position="140"/>
    </location>
</feature>
<name>A0AAE4NVA1_9EURY</name>